<sequence>MGFCGSSLTVGVMEDEAINSDFPGLSTPSAAISLSAPDRAYRPSTECSGQQEKISATDLMMTTEPAIEPEPEPAPATDHEHEPSPTVESETVKESQSQCQLPHLLWSSWFCHGLPDLWLHLSPPPLQLHCIPPSLQFRLAPRMPPPLPWSLEPTTSPRPSRPAMLPWSINLAVLIGTPPRPGPLLSVDAQALPKKTIRAPPWFLPPPVLP</sequence>
<evidence type="ECO:0000256" key="1">
    <source>
        <dbReference type="SAM" id="MobiDB-lite"/>
    </source>
</evidence>
<organism evidence="2 3">
    <name type="scientific">Anabarilius grahami</name>
    <name type="common">Kanglang fish</name>
    <name type="synonym">Barilius grahami</name>
    <dbReference type="NCBI Taxonomy" id="495550"/>
    <lineage>
        <taxon>Eukaryota</taxon>
        <taxon>Metazoa</taxon>
        <taxon>Chordata</taxon>
        <taxon>Craniata</taxon>
        <taxon>Vertebrata</taxon>
        <taxon>Euteleostomi</taxon>
        <taxon>Actinopterygii</taxon>
        <taxon>Neopterygii</taxon>
        <taxon>Teleostei</taxon>
        <taxon>Ostariophysi</taxon>
        <taxon>Cypriniformes</taxon>
        <taxon>Xenocyprididae</taxon>
        <taxon>Xenocypridinae</taxon>
        <taxon>Xenocypridinae incertae sedis</taxon>
        <taxon>Anabarilius</taxon>
    </lineage>
</organism>
<protein>
    <submittedName>
        <fullName evidence="2">Uncharacterized protein</fullName>
    </submittedName>
</protein>
<comment type="caution">
    <text evidence="2">The sequence shown here is derived from an EMBL/GenBank/DDBJ whole genome shotgun (WGS) entry which is preliminary data.</text>
</comment>
<evidence type="ECO:0000313" key="3">
    <source>
        <dbReference type="Proteomes" id="UP000281406"/>
    </source>
</evidence>
<feature type="region of interest" description="Disordered" evidence="1">
    <location>
        <begin position="66"/>
        <end position="94"/>
    </location>
</feature>
<proteinExistence type="predicted"/>
<evidence type="ECO:0000313" key="2">
    <source>
        <dbReference type="EMBL" id="ROI15862.1"/>
    </source>
</evidence>
<reference evidence="2 3" key="1">
    <citation type="submission" date="2018-10" db="EMBL/GenBank/DDBJ databases">
        <title>Genome assembly for a Yunnan-Guizhou Plateau 3E fish, Anabarilius grahami (Regan), and its evolutionary and genetic applications.</title>
        <authorList>
            <person name="Jiang W."/>
        </authorList>
    </citation>
    <scope>NUCLEOTIDE SEQUENCE [LARGE SCALE GENOMIC DNA]</scope>
    <source>
        <strain evidence="2">AG-KIZ</strain>
        <tissue evidence="2">Muscle</tissue>
    </source>
</reference>
<gene>
    <name evidence="2" type="ORF">DPX16_21369</name>
</gene>
<dbReference type="AlphaFoldDB" id="A0A3N0XEP6"/>
<accession>A0A3N0XEP6</accession>
<dbReference type="EMBL" id="RJVU01078462">
    <property type="protein sequence ID" value="ROI15862.1"/>
    <property type="molecule type" value="Genomic_DNA"/>
</dbReference>
<keyword evidence="3" id="KW-1185">Reference proteome</keyword>
<dbReference type="Proteomes" id="UP000281406">
    <property type="component" value="Unassembled WGS sequence"/>
</dbReference>
<name>A0A3N0XEP6_ANAGA</name>